<dbReference type="AlphaFoldDB" id="A0A9Q0KHL4"/>
<name>A0A9Q0KHL4_9MAGN</name>
<evidence type="ECO:0000313" key="1">
    <source>
        <dbReference type="EMBL" id="KAJ4970610.1"/>
    </source>
</evidence>
<reference evidence="1" key="1">
    <citation type="journal article" date="2023" name="Plant J.">
        <title>The genome of the king protea, Protea cynaroides.</title>
        <authorList>
            <person name="Chang J."/>
            <person name="Duong T.A."/>
            <person name="Schoeman C."/>
            <person name="Ma X."/>
            <person name="Roodt D."/>
            <person name="Barker N."/>
            <person name="Li Z."/>
            <person name="Van de Peer Y."/>
            <person name="Mizrachi E."/>
        </authorList>
    </citation>
    <scope>NUCLEOTIDE SEQUENCE</scope>
    <source>
        <tissue evidence="1">Young leaves</tissue>
    </source>
</reference>
<gene>
    <name evidence="1" type="ORF">NE237_003709</name>
</gene>
<accession>A0A9Q0KHL4</accession>
<organism evidence="1 2">
    <name type="scientific">Protea cynaroides</name>
    <dbReference type="NCBI Taxonomy" id="273540"/>
    <lineage>
        <taxon>Eukaryota</taxon>
        <taxon>Viridiplantae</taxon>
        <taxon>Streptophyta</taxon>
        <taxon>Embryophyta</taxon>
        <taxon>Tracheophyta</taxon>
        <taxon>Spermatophyta</taxon>
        <taxon>Magnoliopsida</taxon>
        <taxon>Proteales</taxon>
        <taxon>Proteaceae</taxon>
        <taxon>Protea</taxon>
    </lineage>
</organism>
<protein>
    <submittedName>
        <fullName evidence="1">Uncharacterized protein</fullName>
    </submittedName>
</protein>
<comment type="caution">
    <text evidence="1">The sequence shown here is derived from an EMBL/GenBank/DDBJ whole genome shotgun (WGS) entry which is preliminary data.</text>
</comment>
<dbReference type="EMBL" id="JAMYWD010000005">
    <property type="protein sequence ID" value="KAJ4970610.1"/>
    <property type="molecule type" value="Genomic_DNA"/>
</dbReference>
<sequence length="222" mass="23813">MFLCVCSCRGVEVPRSAPRSGLFGHAKEYSAVRFIQSCQGAEEHSIIGLTRSCRGALHDQLYIVMPRSCGGAEDVRSTLLKPLSSVLLSLGPLSSVLTVELGLVEVNGPISSSWSRAVELGLVKVNGPISLVWSQAIELGLVERLAPFGIQLILFTFLPLLPCYGCGHSAFGWENLELDHLLMVEPIRNKRIDVLMLSVKVCVVGSHLVGLAVAHLGSEPGA</sequence>
<dbReference type="Proteomes" id="UP001141806">
    <property type="component" value="Unassembled WGS sequence"/>
</dbReference>
<evidence type="ECO:0000313" key="2">
    <source>
        <dbReference type="Proteomes" id="UP001141806"/>
    </source>
</evidence>
<proteinExistence type="predicted"/>
<keyword evidence="2" id="KW-1185">Reference proteome</keyword>